<comment type="cofactor">
    <cofactor evidence="1">
        <name>Zn(2+)</name>
        <dbReference type="ChEBI" id="CHEBI:29105"/>
    </cofactor>
</comment>
<dbReference type="Gene3D" id="3.30.479.10">
    <property type="entry name" value="6-pyruvoyl tetrahydropterin synthase/QueD"/>
    <property type="match status" value="1"/>
</dbReference>
<dbReference type="Proteomes" id="UP000076066">
    <property type="component" value="Chromosome"/>
</dbReference>
<dbReference type="InterPro" id="IPR007115">
    <property type="entry name" value="6-PTP_synth/QueD"/>
</dbReference>
<dbReference type="Pfam" id="PF01242">
    <property type="entry name" value="PTPS"/>
    <property type="match status" value="1"/>
</dbReference>
<name>A0A143DC04_9PROT</name>
<dbReference type="OrthoDB" id="9804698at2"/>
<dbReference type="EC" id="4.1.2.50" evidence="5"/>
<evidence type="ECO:0000256" key="1">
    <source>
        <dbReference type="ARBA" id="ARBA00001947"/>
    </source>
</evidence>
<evidence type="ECO:0000313" key="12">
    <source>
        <dbReference type="EMBL" id="AMW34186.1"/>
    </source>
</evidence>
<accession>A0A143DC04</accession>
<gene>
    <name evidence="12" type="ORF">AY555_02215</name>
</gene>
<comment type="catalytic activity">
    <reaction evidence="11">
        <text>7,8-dihydroneopterin 3'-triphosphate + H2O = 6-carboxy-5,6,7,8-tetrahydropterin + triphosphate + acetaldehyde + 2 H(+)</text>
        <dbReference type="Rhea" id="RHEA:27966"/>
        <dbReference type="ChEBI" id="CHEBI:15343"/>
        <dbReference type="ChEBI" id="CHEBI:15377"/>
        <dbReference type="ChEBI" id="CHEBI:15378"/>
        <dbReference type="ChEBI" id="CHEBI:18036"/>
        <dbReference type="ChEBI" id="CHEBI:58462"/>
        <dbReference type="ChEBI" id="CHEBI:61032"/>
        <dbReference type="EC" id="4.1.2.50"/>
    </reaction>
</comment>
<keyword evidence="8" id="KW-0862">Zinc</keyword>
<sequence length="185" mass="20977">MSDGHHFLITRRIGIDAGHRIMRHGSKCRHIHGHRYEVEAICHASSLHQGGEQDSMVLDFGFLKEEMMAIIDASCDHGFIAEMSDTDLLSMFCPAGKEQHEWIAGLQEAIARDGFVVTTDTHLATRLYIIPEAPTAEALARHWYRRLQDRVQIRSEGLAVLERIVVWETPNCRAEYSGQKTGVQR</sequence>
<evidence type="ECO:0000256" key="5">
    <source>
        <dbReference type="ARBA" id="ARBA00012982"/>
    </source>
</evidence>
<keyword evidence="9" id="KW-0456">Lyase</keyword>
<comment type="similarity">
    <text evidence="4">Belongs to the PTPS family. QueD subfamily.</text>
</comment>
<dbReference type="AlphaFoldDB" id="A0A143DC04"/>
<evidence type="ECO:0000256" key="10">
    <source>
        <dbReference type="ARBA" id="ARBA00031449"/>
    </source>
</evidence>
<dbReference type="UniPathway" id="UPA00391"/>
<dbReference type="GO" id="GO:0070497">
    <property type="term" value="F:6-carboxytetrahydropterin synthase activity"/>
    <property type="evidence" value="ECO:0007669"/>
    <property type="project" value="UniProtKB-EC"/>
</dbReference>
<evidence type="ECO:0000256" key="11">
    <source>
        <dbReference type="ARBA" id="ARBA00048807"/>
    </source>
</evidence>
<evidence type="ECO:0000256" key="9">
    <source>
        <dbReference type="ARBA" id="ARBA00023239"/>
    </source>
</evidence>
<dbReference type="STRING" id="1549855.AY555_02215"/>
<dbReference type="PANTHER" id="PTHR12589">
    <property type="entry name" value="PYRUVOYL TETRAHYDROBIOPTERIN SYNTHASE"/>
    <property type="match status" value="1"/>
</dbReference>
<evidence type="ECO:0000256" key="8">
    <source>
        <dbReference type="ARBA" id="ARBA00022833"/>
    </source>
</evidence>
<evidence type="ECO:0000256" key="2">
    <source>
        <dbReference type="ARBA" id="ARBA00002285"/>
    </source>
</evidence>
<dbReference type="RefSeq" id="WP_066132855.1">
    <property type="nucleotide sequence ID" value="NZ_CP014525.1"/>
</dbReference>
<protein>
    <recommendedName>
        <fullName evidence="6">6-carboxy-5,6,7,8-tetrahydropterin synthase</fullName>
        <ecNumber evidence="5">4.1.2.50</ecNumber>
    </recommendedName>
    <alternativeName>
        <fullName evidence="10">Queuosine biosynthesis protein QueD</fullName>
    </alternativeName>
</protein>
<keyword evidence="13" id="KW-1185">Reference proteome</keyword>
<dbReference type="GO" id="GO:0046872">
    <property type="term" value="F:metal ion binding"/>
    <property type="evidence" value="ECO:0007669"/>
    <property type="project" value="UniProtKB-KW"/>
</dbReference>
<evidence type="ECO:0000313" key="13">
    <source>
        <dbReference type="Proteomes" id="UP000076066"/>
    </source>
</evidence>
<evidence type="ECO:0000256" key="7">
    <source>
        <dbReference type="ARBA" id="ARBA00022723"/>
    </source>
</evidence>
<comment type="pathway">
    <text evidence="3">Purine metabolism; 7-cyano-7-deazaguanine biosynthesis.</text>
</comment>
<evidence type="ECO:0000256" key="6">
    <source>
        <dbReference type="ARBA" id="ARBA00018141"/>
    </source>
</evidence>
<comment type="function">
    <text evidence="2">Catalyzes the conversion of 7,8-dihydroneopterin triphosphate (H2NTP) to 6-carboxy-5,6,7,8-tetrahydropterin (CPH4) and acetaldehyde.</text>
</comment>
<keyword evidence="7" id="KW-0479">Metal-binding</keyword>
<reference evidence="12 13" key="1">
    <citation type="submission" date="2016-02" db="EMBL/GenBank/DDBJ databases">
        <title>Complete Genome of H5569, the type strain of the newly described species Haematospirillium jordaniae.</title>
        <authorList>
            <person name="Nicholson A.C."/>
            <person name="Humrighouse B.W."/>
            <person name="Loparov V."/>
            <person name="McQuiston J.R."/>
        </authorList>
    </citation>
    <scope>NUCLEOTIDE SEQUENCE [LARGE SCALE GENOMIC DNA]</scope>
    <source>
        <strain evidence="12 13">H5569</strain>
    </source>
</reference>
<dbReference type="SUPFAM" id="SSF55620">
    <property type="entry name" value="Tetrahydrobiopterin biosynthesis enzymes-like"/>
    <property type="match status" value="1"/>
</dbReference>
<dbReference type="EMBL" id="CP014525">
    <property type="protein sequence ID" value="AMW34186.1"/>
    <property type="molecule type" value="Genomic_DNA"/>
</dbReference>
<evidence type="ECO:0000256" key="4">
    <source>
        <dbReference type="ARBA" id="ARBA00008900"/>
    </source>
</evidence>
<dbReference type="PANTHER" id="PTHR12589:SF7">
    <property type="entry name" value="6-PYRUVOYL TETRAHYDROBIOPTERIN SYNTHASE"/>
    <property type="match status" value="1"/>
</dbReference>
<organism evidence="12 13">
    <name type="scientific">Haematospirillum jordaniae</name>
    <dbReference type="NCBI Taxonomy" id="1549855"/>
    <lineage>
        <taxon>Bacteria</taxon>
        <taxon>Pseudomonadati</taxon>
        <taxon>Pseudomonadota</taxon>
        <taxon>Alphaproteobacteria</taxon>
        <taxon>Rhodospirillales</taxon>
        <taxon>Novispirillaceae</taxon>
        <taxon>Haematospirillum</taxon>
    </lineage>
</organism>
<dbReference type="InterPro" id="IPR038418">
    <property type="entry name" value="6-PTP_synth/QueD_sf"/>
</dbReference>
<proteinExistence type="inferred from homology"/>
<dbReference type="GeneID" id="53315966"/>
<evidence type="ECO:0000256" key="3">
    <source>
        <dbReference type="ARBA" id="ARBA00005061"/>
    </source>
</evidence>
<dbReference type="KEGG" id="hjo:AY555_02215"/>